<comment type="similarity">
    <text evidence="1">Belongs to the NOP10 family.</text>
</comment>
<evidence type="ECO:0000256" key="5">
    <source>
        <dbReference type="ARBA" id="ARBA00030185"/>
    </source>
</evidence>
<evidence type="ECO:0000313" key="6">
    <source>
        <dbReference type="Proteomes" id="UP001652624"/>
    </source>
</evidence>
<proteinExistence type="inferred from homology"/>
<evidence type="ECO:0000256" key="3">
    <source>
        <dbReference type="ARBA" id="ARBA00022552"/>
    </source>
</evidence>
<dbReference type="InterPro" id="IPR036756">
    <property type="entry name" value="H/ACA_rnp_Nop10_sf"/>
</dbReference>
<name>A0ABM3YBE9_ERIEU</name>
<evidence type="ECO:0000256" key="2">
    <source>
        <dbReference type="ARBA" id="ARBA00022517"/>
    </source>
</evidence>
<evidence type="ECO:0000256" key="1">
    <source>
        <dbReference type="ARBA" id="ARBA00009462"/>
    </source>
</evidence>
<sequence length="64" mass="7602">MFLLYDLNEQGEQIHTLKKFDPNGEQTLLAHPARFSPDDKYSQHWMTIKRHSKVLRTQQPLPIL</sequence>
<keyword evidence="3" id="KW-0698">rRNA processing</keyword>
<keyword evidence="6" id="KW-1185">Reference proteome</keyword>
<reference evidence="7" key="1">
    <citation type="submission" date="2025-08" db="UniProtKB">
        <authorList>
            <consortium name="RefSeq"/>
        </authorList>
    </citation>
    <scope>IDENTIFICATION</scope>
</reference>
<dbReference type="Proteomes" id="UP001652624">
    <property type="component" value="Chromosome 12"/>
</dbReference>
<evidence type="ECO:0000256" key="4">
    <source>
        <dbReference type="ARBA" id="ARBA00023274"/>
    </source>
</evidence>
<organism evidence="6 7">
    <name type="scientific">Erinaceus europaeus</name>
    <name type="common">Western European hedgehog</name>
    <dbReference type="NCBI Taxonomy" id="9365"/>
    <lineage>
        <taxon>Eukaryota</taxon>
        <taxon>Metazoa</taxon>
        <taxon>Chordata</taxon>
        <taxon>Craniata</taxon>
        <taxon>Vertebrata</taxon>
        <taxon>Euteleostomi</taxon>
        <taxon>Mammalia</taxon>
        <taxon>Eutheria</taxon>
        <taxon>Laurasiatheria</taxon>
        <taxon>Eulipotyphla</taxon>
        <taxon>Erinaceidae</taxon>
        <taxon>Erinaceinae</taxon>
        <taxon>Erinaceus</taxon>
    </lineage>
</organism>
<keyword evidence="4" id="KW-0687">Ribonucleoprotein</keyword>
<keyword evidence="2" id="KW-0690">Ribosome biogenesis</keyword>
<protein>
    <recommendedName>
        <fullName evidence="5">Nucleolar protein 10</fullName>
    </recommendedName>
</protein>
<dbReference type="SUPFAM" id="SSF144210">
    <property type="entry name" value="Nop10-like SnoRNP"/>
    <property type="match status" value="1"/>
</dbReference>
<dbReference type="PANTHER" id="PTHR13305:SF0">
    <property type="entry name" value="H_ACA RIBONUCLEOPROTEIN COMPLEX SUBUNIT 3"/>
    <property type="match status" value="1"/>
</dbReference>
<dbReference type="PANTHER" id="PTHR13305">
    <property type="entry name" value="RIBOSOME BIOGENESIS PROTEIN NOP10"/>
    <property type="match status" value="1"/>
</dbReference>
<evidence type="ECO:0000313" key="7">
    <source>
        <dbReference type="RefSeq" id="XP_060058399.1"/>
    </source>
</evidence>
<dbReference type="InterPro" id="IPR007264">
    <property type="entry name" value="H/ACA_rnp_Nop10"/>
</dbReference>
<gene>
    <name evidence="7" type="primary">LOC103120343</name>
</gene>
<dbReference type="GeneID" id="103120343"/>
<dbReference type="Gene3D" id="2.20.28.40">
    <property type="entry name" value="H/ACA ribonucleoprotein complex, subunit Nop10"/>
    <property type="match status" value="1"/>
</dbReference>
<dbReference type="Pfam" id="PF04135">
    <property type="entry name" value="Nop10p"/>
    <property type="match status" value="1"/>
</dbReference>
<accession>A0ABM3YBE9</accession>
<dbReference type="RefSeq" id="XP_060058399.1">
    <property type="nucleotide sequence ID" value="XM_060202416.1"/>
</dbReference>